<dbReference type="EMBL" id="LWDF02000352">
    <property type="protein sequence ID" value="KAE8250089.1"/>
    <property type="molecule type" value="Genomic_DNA"/>
</dbReference>
<evidence type="ECO:0000256" key="2">
    <source>
        <dbReference type="ARBA" id="ARBA00012694"/>
    </source>
</evidence>
<dbReference type="Proteomes" id="UP000077521">
    <property type="component" value="Unassembled WGS sequence"/>
</dbReference>
<feature type="region of interest" description="Disordered" evidence="7">
    <location>
        <begin position="398"/>
        <end position="422"/>
    </location>
</feature>
<evidence type="ECO:0000256" key="5">
    <source>
        <dbReference type="ARBA" id="ARBA00023141"/>
    </source>
</evidence>
<feature type="domain" description="DAHP synthetase I/KDSA" evidence="8">
    <location>
        <begin position="83"/>
        <end position="383"/>
    </location>
</feature>
<dbReference type="InterPro" id="IPR006219">
    <property type="entry name" value="DAHP_synth_1"/>
</dbReference>
<dbReference type="InterPro" id="IPR006218">
    <property type="entry name" value="DAHP1/KDSA"/>
</dbReference>
<dbReference type="SUPFAM" id="SSF51569">
    <property type="entry name" value="Aldolase"/>
    <property type="match status" value="1"/>
</dbReference>
<reference evidence="9" key="1">
    <citation type="submission" date="2016-04" db="EMBL/GenBank/DDBJ databases">
        <authorList>
            <person name="Nguyen H.D."/>
            <person name="Samba Siva P."/>
            <person name="Cullis J."/>
            <person name="Levesque C.A."/>
            <person name="Hambleton S."/>
        </authorList>
    </citation>
    <scope>NUCLEOTIDE SEQUENCE</scope>
    <source>
        <strain evidence="9">DAOMC 236416</strain>
    </source>
</reference>
<organism evidence="9 10">
    <name type="scientific">Tilletia indica</name>
    <dbReference type="NCBI Taxonomy" id="43049"/>
    <lineage>
        <taxon>Eukaryota</taxon>
        <taxon>Fungi</taxon>
        <taxon>Dikarya</taxon>
        <taxon>Basidiomycota</taxon>
        <taxon>Ustilaginomycotina</taxon>
        <taxon>Exobasidiomycetes</taxon>
        <taxon>Tilletiales</taxon>
        <taxon>Tilletiaceae</taxon>
        <taxon>Tilletia</taxon>
    </lineage>
</organism>
<gene>
    <name evidence="9" type="ORF">A4X13_0g4958</name>
</gene>
<evidence type="ECO:0000256" key="1">
    <source>
        <dbReference type="ARBA" id="ARBA00007985"/>
    </source>
</evidence>
<dbReference type="EC" id="2.5.1.54" evidence="2"/>
<evidence type="ECO:0000313" key="9">
    <source>
        <dbReference type="EMBL" id="KAE8250089.1"/>
    </source>
</evidence>
<proteinExistence type="inferred from homology"/>
<dbReference type="NCBIfam" id="TIGR00034">
    <property type="entry name" value="aroFGH"/>
    <property type="match status" value="1"/>
</dbReference>
<feature type="compositionally biased region" description="Low complexity" evidence="7">
    <location>
        <begin position="403"/>
        <end position="412"/>
    </location>
</feature>
<dbReference type="PANTHER" id="PTHR21225:SF20">
    <property type="entry name" value="PHOSPHO-2-DEHYDRO-3-DEOXYHEPTONATE ALDOLASE"/>
    <property type="match status" value="1"/>
</dbReference>
<dbReference type="GO" id="GO:0005737">
    <property type="term" value="C:cytoplasm"/>
    <property type="evidence" value="ECO:0007669"/>
    <property type="project" value="TreeGrafter"/>
</dbReference>
<keyword evidence="5" id="KW-0057">Aromatic amino acid biosynthesis</keyword>
<dbReference type="InterPro" id="IPR013785">
    <property type="entry name" value="Aldolase_TIM"/>
</dbReference>
<accession>A0A177THP5</accession>
<evidence type="ECO:0000256" key="6">
    <source>
        <dbReference type="ARBA" id="ARBA00047508"/>
    </source>
</evidence>
<protein>
    <recommendedName>
        <fullName evidence="2">3-deoxy-7-phosphoheptulonate synthase</fullName>
        <ecNumber evidence="2">2.5.1.54</ecNumber>
    </recommendedName>
</protein>
<dbReference type="GO" id="GO:0009073">
    <property type="term" value="P:aromatic amino acid family biosynthetic process"/>
    <property type="evidence" value="ECO:0007669"/>
    <property type="project" value="UniProtKB-KW"/>
</dbReference>
<dbReference type="FunFam" id="3.20.20.70:FF:000005">
    <property type="entry name" value="Phospho-2-dehydro-3-deoxyheptonate aldolase"/>
    <property type="match status" value="1"/>
</dbReference>
<name>A0A177THP5_9BASI</name>
<dbReference type="GO" id="GO:0008652">
    <property type="term" value="P:amino acid biosynthetic process"/>
    <property type="evidence" value="ECO:0007669"/>
    <property type="project" value="UniProtKB-KW"/>
</dbReference>
<dbReference type="PANTHER" id="PTHR21225">
    <property type="entry name" value="PHOSPHO-2-DEHYDRO-3-DEOXYHEPTONATE ALDOLASE DAHP SYNTHETASE"/>
    <property type="match status" value="1"/>
</dbReference>
<evidence type="ECO:0000256" key="7">
    <source>
        <dbReference type="SAM" id="MobiDB-lite"/>
    </source>
</evidence>
<evidence type="ECO:0000259" key="8">
    <source>
        <dbReference type="Pfam" id="PF00793"/>
    </source>
</evidence>
<sequence length="432" mass="45870">MASSNTTPPTPAAPFAKNLAAANMTLSPKMGPSFRFSEALSELDDKRIKKVKPLIPPQIIVEEYPLSISAAQTVLIGRVATDAIVKGSDDRLLVVVGPCSVHDAHAALEYARLLKAYADEAAEDLHIVMRVYFEKPRTTVGWKGLINDPDLNNSFNINKGLKLARGLLLEINNMGLPAGTEFLDSISPQFTADLISWGAIGARTTESQVHRELASGLSCAIGFKNGTDGSIGIAVDAIRSASSPHAFMGVTKQGISAIVQTEGNDTCHVILRGANKGPNYHPEDVAEVVKKLSAAKLAAKIMIDASHGNSEKKHENQIKVVDSVYEQLSGSAGAENARAIMGVMIESNLVEGKQSIPPEGPVGLTYGQSVTDACINWDTTVQALNKLRAGVQARRQTNPLGFSQASASSSRRGSLKGPNDDMLDILGKGVKV</sequence>
<keyword evidence="4" id="KW-0808">Transferase</keyword>
<evidence type="ECO:0000313" key="10">
    <source>
        <dbReference type="Proteomes" id="UP000077521"/>
    </source>
</evidence>
<comment type="caution">
    <text evidence="9">The sequence shown here is derived from an EMBL/GenBank/DDBJ whole genome shotgun (WGS) entry which is preliminary data.</text>
</comment>
<keyword evidence="3" id="KW-0028">Amino-acid biosynthesis</keyword>
<comment type="similarity">
    <text evidence="1">Belongs to the class-I DAHP synthase family.</text>
</comment>
<dbReference type="Gene3D" id="3.20.20.70">
    <property type="entry name" value="Aldolase class I"/>
    <property type="match status" value="1"/>
</dbReference>
<dbReference type="OrthoDB" id="4699125at2759"/>
<dbReference type="GO" id="GO:0003849">
    <property type="term" value="F:3-deoxy-7-phosphoheptulonate synthase activity"/>
    <property type="evidence" value="ECO:0007669"/>
    <property type="project" value="UniProtKB-EC"/>
</dbReference>
<reference evidence="9" key="2">
    <citation type="journal article" date="2019" name="IMA Fungus">
        <title>Genome sequencing and comparison of five Tilletia species to identify candidate genes for the detection of regulated species infecting wheat.</title>
        <authorList>
            <person name="Nguyen H.D.T."/>
            <person name="Sultana T."/>
            <person name="Kesanakurti P."/>
            <person name="Hambleton S."/>
        </authorList>
    </citation>
    <scope>NUCLEOTIDE SEQUENCE</scope>
    <source>
        <strain evidence="9">DAOMC 236416</strain>
    </source>
</reference>
<keyword evidence="10" id="KW-1185">Reference proteome</keyword>
<dbReference type="AlphaFoldDB" id="A0A177THP5"/>
<dbReference type="NCBIfam" id="NF009395">
    <property type="entry name" value="PRK12755.1"/>
    <property type="match status" value="1"/>
</dbReference>
<evidence type="ECO:0000256" key="4">
    <source>
        <dbReference type="ARBA" id="ARBA00022679"/>
    </source>
</evidence>
<dbReference type="Pfam" id="PF00793">
    <property type="entry name" value="DAHP_synth_1"/>
    <property type="match status" value="1"/>
</dbReference>
<comment type="catalytic activity">
    <reaction evidence="6">
        <text>D-erythrose 4-phosphate + phosphoenolpyruvate + H2O = 7-phospho-2-dehydro-3-deoxy-D-arabino-heptonate + phosphate</text>
        <dbReference type="Rhea" id="RHEA:14717"/>
        <dbReference type="ChEBI" id="CHEBI:15377"/>
        <dbReference type="ChEBI" id="CHEBI:16897"/>
        <dbReference type="ChEBI" id="CHEBI:43474"/>
        <dbReference type="ChEBI" id="CHEBI:58394"/>
        <dbReference type="ChEBI" id="CHEBI:58702"/>
        <dbReference type="EC" id="2.5.1.54"/>
    </reaction>
</comment>
<evidence type="ECO:0000256" key="3">
    <source>
        <dbReference type="ARBA" id="ARBA00022605"/>
    </source>
</evidence>